<evidence type="ECO:0000313" key="2">
    <source>
        <dbReference type="Proteomes" id="UP001602119"/>
    </source>
</evidence>
<dbReference type="EMBL" id="JBIAXI010000008">
    <property type="protein sequence ID" value="MFF4774141.1"/>
    <property type="molecule type" value="Genomic_DNA"/>
</dbReference>
<organism evidence="1 2">
    <name type="scientific">Microtetraspora fusca</name>
    <dbReference type="NCBI Taxonomy" id="1997"/>
    <lineage>
        <taxon>Bacteria</taxon>
        <taxon>Bacillati</taxon>
        <taxon>Actinomycetota</taxon>
        <taxon>Actinomycetes</taxon>
        <taxon>Streptosporangiales</taxon>
        <taxon>Streptosporangiaceae</taxon>
        <taxon>Microtetraspora</taxon>
    </lineage>
</organism>
<dbReference type="Proteomes" id="UP001602119">
    <property type="component" value="Unassembled WGS sequence"/>
</dbReference>
<gene>
    <name evidence="1" type="ORF">ACFY05_14895</name>
</gene>
<evidence type="ECO:0000313" key="1">
    <source>
        <dbReference type="EMBL" id="MFF4774141.1"/>
    </source>
</evidence>
<reference evidence="1 2" key="1">
    <citation type="submission" date="2024-10" db="EMBL/GenBank/DDBJ databases">
        <title>The Natural Products Discovery Center: Release of the First 8490 Sequenced Strains for Exploring Actinobacteria Biosynthetic Diversity.</title>
        <authorList>
            <person name="Kalkreuter E."/>
            <person name="Kautsar S.A."/>
            <person name="Yang D."/>
            <person name="Bader C.D."/>
            <person name="Teijaro C.N."/>
            <person name="Fluegel L."/>
            <person name="Davis C.M."/>
            <person name="Simpson J.R."/>
            <person name="Lauterbach L."/>
            <person name="Steele A.D."/>
            <person name="Gui C."/>
            <person name="Meng S."/>
            <person name="Li G."/>
            <person name="Viehrig K."/>
            <person name="Ye F."/>
            <person name="Su P."/>
            <person name="Kiefer A.F."/>
            <person name="Nichols A."/>
            <person name="Cepeda A.J."/>
            <person name="Yan W."/>
            <person name="Fan B."/>
            <person name="Jiang Y."/>
            <person name="Adhikari A."/>
            <person name="Zheng C.-J."/>
            <person name="Schuster L."/>
            <person name="Cowan T.M."/>
            <person name="Smanski M.J."/>
            <person name="Chevrette M.G."/>
            <person name="De Carvalho L.P.S."/>
            <person name="Shen B."/>
        </authorList>
    </citation>
    <scope>NUCLEOTIDE SEQUENCE [LARGE SCALE GENOMIC DNA]</scope>
    <source>
        <strain evidence="1 2">NPDC001281</strain>
    </source>
</reference>
<dbReference type="RefSeq" id="WP_387342513.1">
    <property type="nucleotide sequence ID" value="NZ_JBIAXI010000008.1"/>
</dbReference>
<accession>A0ABW6V5B7</accession>
<comment type="caution">
    <text evidence="1">The sequence shown here is derived from an EMBL/GenBank/DDBJ whole genome shotgun (WGS) entry which is preliminary data.</text>
</comment>
<proteinExistence type="predicted"/>
<protein>
    <submittedName>
        <fullName evidence="1">Uncharacterized protein</fullName>
    </submittedName>
</protein>
<sequence>MDAQTNLIINLTGPIAVTRPLGRREHITTVRFYADDPGSALRSLTT</sequence>
<keyword evidence="2" id="KW-1185">Reference proteome</keyword>
<name>A0ABW6V5B7_MICFU</name>